<dbReference type="GO" id="GO:0004340">
    <property type="term" value="F:glucokinase activity"/>
    <property type="evidence" value="ECO:0007669"/>
    <property type="project" value="TreeGrafter"/>
</dbReference>
<evidence type="ECO:0000256" key="4">
    <source>
        <dbReference type="ARBA" id="ARBA00022777"/>
    </source>
</evidence>
<dbReference type="Pfam" id="PF00349">
    <property type="entry name" value="Hexokinase_1"/>
    <property type="match status" value="1"/>
</dbReference>
<dbReference type="PANTHER" id="PTHR19443">
    <property type="entry name" value="HEXOKINASE"/>
    <property type="match status" value="1"/>
</dbReference>
<dbReference type="AlphaFoldDB" id="A0A1G4M6F6"/>
<keyword evidence="10" id="KW-1185">Reference proteome</keyword>
<keyword evidence="6" id="KW-0324">Glycolysis</keyword>
<proteinExistence type="inferred from homology"/>
<dbReference type="GO" id="GO:0001678">
    <property type="term" value="P:intracellular glucose homeostasis"/>
    <property type="evidence" value="ECO:0007669"/>
    <property type="project" value="InterPro"/>
</dbReference>
<feature type="domain" description="Hexokinase C-terminal" evidence="8">
    <location>
        <begin position="209"/>
        <end position="401"/>
    </location>
</feature>
<evidence type="ECO:0000259" key="8">
    <source>
        <dbReference type="Pfam" id="PF03727"/>
    </source>
</evidence>
<keyword evidence="4 6" id="KW-0418">Kinase</keyword>
<dbReference type="GO" id="GO:0006006">
    <property type="term" value="P:glucose metabolic process"/>
    <property type="evidence" value="ECO:0007669"/>
    <property type="project" value="TreeGrafter"/>
</dbReference>
<dbReference type="GO" id="GO:0005536">
    <property type="term" value="F:D-glucose binding"/>
    <property type="evidence" value="ECO:0007669"/>
    <property type="project" value="InterPro"/>
</dbReference>
<dbReference type="GO" id="GO:0006096">
    <property type="term" value="P:glycolytic process"/>
    <property type="evidence" value="ECO:0007669"/>
    <property type="project" value="UniProtKB-UniPathway"/>
</dbReference>
<keyword evidence="5 6" id="KW-0067">ATP-binding</keyword>
<dbReference type="SUPFAM" id="SSF53067">
    <property type="entry name" value="Actin-like ATPase domain"/>
    <property type="match status" value="2"/>
</dbReference>
<dbReference type="Gene3D" id="3.40.367.20">
    <property type="match status" value="1"/>
</dbReference>
<keyword evidence="2 6" id="KW-0808">Transferase</keyword>
<dbReference type="PRINTS" id="PR00475">
    <property type="entry name" value="HEXOKINASE"/>
</dbReference>
<comment type="similarity">
    <text evidence="1 6">Belongs to the hexokinase family.</text>
</comment>
<reference evidence="9 10" key="1">
    <citation type="submission" date="2016-03" db="EMBL/GenBank/DDBJ databases">
        <authorList>
            <person name="Devillers H."/>
        </authorList>
    </citation>
    <scope>NUCLEOTIDE SEQUENCE [LARGE SCALE GENOMIC DNA]</scope>
    <source>
        <strain evidence="9">CBS 6772</strain>
    </source>
</reference>
<evidence type="ECO:0000259" key="7">
    <source>
        <dbReference type="Pfam" id="PF00349"/>
    </source>
</evidence>
<dbReference type="PANTHER" id="PTHR19443:SF83">
    <property type="entry name" value="N-ACETYLGLUCOSAMINE KINASE"/>
    <property type="match status" value="1"/>
</dbReference>
<dbReference type="InterPro" id="IPR001312">
    <property type="entry name" value="Hexokinase"/>
</dbReference>
<sequence length="415" mass="46762">MTTGTDILEELRDILIPKSTIKSLMKSSLFELEQRLQESSISMIPSGSDRPFKNPKNENDTFYLAIDFGGSTLKVGVVSPGSLEVSHIRTTPYVSNVVDLKFFQQLVNWICQEIAHYIKVSKANDCSIFHVSTTFSFPLNAFDEITTMGKGFIMTDDIKNVSLSEILESSFKTALAHKEFTFDVKVHGIVNDSIAVYLTNRATHRDSYLSLVLGTGINSCFPLSTEKLPPFKKSAYLQNVLINSEIGFLGHNFIQLCQHDPEQLDSQPFMPLEYVTGGKWIPLTLKKILEYYQLLPNTLLEFDGNLICQILEGTMSNVFKSHFVLVKQITQLLIERAAMYLAAVLLSIAVFIGKQQKVLNVGYVGSFLKHCEYYRSQTKLFTSGFLQLEFLENSNLIGATISTWQDLHELDDQIS</sequence>
<protein>
    <recommendedName>
        <fullName evidence="6">Phosphotransferase</fullName>
        <ecNumber evidence="6">2.7.1.-</ecNumber>
    </recommendedName>
</protein>
<dbReference type="GO" id="GO:0005829">
    <property type="term" value="C:cytosol"/>
    <property type="evidence" value="ECO:0007669"/>
    <property type="project" value="TreeGrafter"/>
</dbReference>
<gene>
    <name evidence="9" type="ORF">LAFE_0A01750G</name>
</gene>
<dbReference type="InterPro" id="IPR043129">
    <property type="entry name" value="ATPase_NBD"/>
</dbReference>
<dbReference type="STRING" id="4955.A0A1G4M6F6"/>
<dbReference type="UniPathway" id="UPA00109">
    <property type="reaction ID" value="UER00180"/>
</dbReference>
<evidence type="ECO:0000256" key="3">
    <source>
        <dbReference type="ARBA" id="ARBA00022741"/>
    </source>
</evidence>
<evidence type="ECO:0000256" key="2">
    <source>
        <dbReference type="ARBA" id="ARBA00022679"/>
    </source>
</evidence>
<dbReference type="GO" id="GO:0005739">
    <property type="term" value="C:mitochondrion"/>
    <property type="evidence" value="ECO:0007669"/>
    <property type="project" value="TreeGrafter"/>
</dbReference>
<evidence type="ECO:0000256" key="1">
    <source>
        <dbReference type="ARBA" id="ARBA00009225"/>
    </source>
</evidence>
<dbReference type="EMBL" id="LT598487">
    <property type="protein sequence ID" value="SCV99373.1"/>
    <property type="molecule type" value="Genomic_DNA"/>
</dbReference>
<dbReference type="CDD" id="cd24000">
    <property type="entry name" value="ASKHA_NBD_HK"/>
    <property type="match status" value="1"/>
</dbReference>
<dbReference type="GO" id="GO:0005524">
    <property type="term" value="F:ATP binding"/>
    <property type="evidence" value="ECO:0007669"/>
    <property type="project" value="UniProtKB-UniRule"/>
</dbReference>
<dbReference type="OMA" id="TICTRLA"/>
<dbReference type="Gene3D" id="3.30.420.40">
    <property type="match status" value="1"/>
</dbReference>
<dbReference type="GO" id="GO:0006013">
    <property type="term" value="P:mannose metabolic process"/>
    <property type="evidence" value="ECO:0007669"/>
    <property type="project" value="TreeGrafter"/>
</dbReference>
<feature type="domain" description="Hexokinase N-terminal" evidence="7">
    <location>
        <begin position="12"/>
        <end position="199"/>
    </location>
</feature>
<name>A0A1G4M6F6_LACFM</name>
<organism evidence="9 10">
    <name type="scientific">Lachancea fermentati</name>
    <name type="common">Zygosaccharomyces fermentati</name>
    <dbReference type="NCBI Taxonomy" id="4955"/>
    <lineage>
        <taxon>Eukaryota</taxon>
        <taxon>Fungi</taxon>
        <taxon>Dikarya</taxon>
        <taxon>Ascomycota</taxon>
        <taxon>Saccharomycotina</taxon>
        <taxon>Saccharomycetes</taxon>
        <taxon>Saccharomycetales</taxon>
        <taxon>Saccharomycetaceae</taxon>
        <taxon>Lachancea</taxon>
    </lineage>
</organism>
<dbReference type="InterPro" id="IPR022673">
    <property type="entry name" value="Hexokinase_C"/>
</dbReference>
<dbReference type="Proteomes" id="UP000190831">
    <property type="component" value="Chromosome A"/>
</dbReference>
<dbReference type="PROSITE" id="PS51748">
    <property type="entry name" value="HEXOKINASE_2"/>
    <property type="match status" value="1"/>
</dbReference>
<evidence type="ECO:0000313" key="9">
    <source>
        <dbReference type="EMBL" id="SCV99373.1"/>
    </source>
</evidence>
<evidence type="ECO:0000256" key="5">
    <source>
        <dbReference type="ARBA" id="ARBA00022840"/>
    </source>
</evidence>
<keyword evidence="3 6" id="KW-0547">Nucleotide-binding</keyword>
<evidence type="ECO:0000256" key="6">
    <source>
        <dbReference type="RuleBase" id="RU362007"/>
    </source>
</evidence>
<accession>A0A1G4M6F6</accession>
<dbReference type="GO" id="GO:0008865">
    <property type="term" value="F:fructokinase activity"/>
    <property type="evidence" value="ECO:0007669"/>
    <property type="project" value="TreeGrafter"/>
</dbReference>
<dbReference type="GO" id="GO:0019158">
    <property type="term" value="F:mannokinase activity"/>
    <property type="evidence" value="ECO:0007669"/>
    <property type="project" value="TreeGrafter"/>
</dbReference>
<evidence type="ECO:0000313" key="10">
    <source>
        <dbReference type="Proteomes" id="UP000190831"/>
    </source>
</evidence>
<dbReference type="Pfam" id="PF03727">
    <property type="entry name" value="Hexokinase_2"/>
    <property type="match status" value="1"/>
</dbReference>
<dbReference type="InterPro" id="IPR022672">
    <property type="entry name" value="Hexokinase_N"/>
</dbReference>
<dbReference type="OrthoDB" id="419537at2759"/>
<dbReference type="EC" id="2.7.1.-" evidence="6"/>